<dbReference type="Proteomes" id="UP000595332">
    <property type="component" value="Chromosome"/>
</dbReference>
<dbReference type="SMART" id="SM00283">
    <property type="entry name" value="MA"/>
    <property type="match status" value="1"/>
</dbReference>
<dbReference type="KEGG" id="njp:NEJAP_1211"/>
<evidence type="ECO:0000256" key="1">
    <source>
        <dbReference type="ARBA" id="ARBA00004141"/>
    </source>
</evidence>
<dbReference type="PROSITE" id="PS50111">
    <property type="entry name" value="CHEMOTAXIS_TRANSDUC_2"/>
    <property type="match status" value="1"/>
</dbReference>
<feature type="domain" description="HAMP" evidence="11">
    <location>
        <begin position="296"/>
        <end position="350"/>
    </location>
</feature>
<sequence length="627" mass="67391">MPKLSFKQKLIALIIITLVGIICISTVAFNTLYALNNAASRVSQLTSVSDTLSSIQLDMITAENNLAQLTDKNSSAFTASVTKLISKYQPLLKQYVANTDSGPLKEALRDTENAFLQYHASILSQIVSLKNLGFSNDSGVLLSLQKSAVQLDSQLSSFSTFYKLFVIARQLEKEYLISSNNAAADKLIAQMDLVVKSLKDAEFYDAFGKDVEAYQASLKQVIVAASAKNKTQQQMLNTRTAFSNDSQQTQKLVKTDLLISAQAKAENATSKAEWTLGGVSIAVGIIVTFVLIMISLKTTATLKRIIRHLRAIAQGELNQTIAVDTNHPDEFDQVSSAVNTTANDLRTLIGQVISSQKMLNQQAAELSSSVQTIAENNNIVSDQSNTLASATEQISVTANHVADSIKSLNSETDSAHSAAINGGNTIQLAMQALTSTSDIVEQSSQQLAQLQKDSQKIDSVLEIINGLADQTNLLALNAAIEAARAGDAGRGFSVVADEVRSLAERTVSATGEITQTVRAIQKQTDCVITTMEQSQSSIDNVKKQSDDAQSAVKQIEEQTRQASLTSNDIYDSIAEVARTTSDMATSMDSIAHVIEDNKDASQAIVVSSDSLLSSASKMGQMTSKFTL</sequence>
<dbReference type="GO" id="GO:0006935">
    <property type="term" value="P:chemotaxis"/>
    <property type="evidence" value="ECO:0007669"/>
    <property type="project" value="UniProtKB-ARBA"/>
</dbReference>
<keyword evidence="8" id="KW-0175">Coiled coil</keyword>
<keyword evidence="5 7" id="KW-0807">Transducer</keyword>
<gene>
    <name evidence="12" type="ORF">NEJAP_1211</name>
</gene>
<comment type="similarity">
    <text evidence="6">Belongs to the methyl-accepting chemotaxis (MCP) protein family.</text>
</comment>
<evidence type="ECO:0000256" key="8">
    <source>
        <dbReference type="SAM" id="Coils"/>
    </source>
</evidence>
<dbReference type="RefSeq" id="WP_201349792.1">
    <property type="nucleotide sequence ID" value="NZ_AP014546.1"/>
</dbReference>
<feature type="domain" description="Methyl-accepting transducer" evidence="10">
    <location>
        <begin position="355"/>
        <end position="591"/>
    </location>
</feature>
<dbReference type="GO" id="GO:0016020">
    <property type="term" value="C:membrane"/>
    <property type="evidence" value="ECO:0007669"/>
    <property type="project" value="UniProtKB-SubCell"/>
</dbReference>
<dbReference type="Pfam" id="PF00672">
    <property type="entry name" value="HAMP"/>
    <property type="match status" value="1"/>
</dbReference>
<dbReference type="PANTHER" id="PTHR32089:SF119">
    <property type="entry name" value="METHYL-ACCEPTING CHEMOTAXIS PROTEIN CTPL"/>
    <property type="match status" value="1"/>
</dbReference>
<evidence type="ECO:0000313" key="12">
    <source>
        <dbReference type="EMBL" id="BBB29164.1"/>
    </source>
</evidence>
<dbReference type="EMBL" id="AP014546">
    <property type="protein sequence ID" value="BBB29164.1"/>
    <property type="molecule type" value="Genomic_DNA"/>
</dbReference>
<proteinExistence type="inferred from homology"/>
<evidence type="ECO:0000256" key="6">
    <source>
        <dbReference type="ARBA" id="ARBA00029447"/>
    </source>
</evidence>
<keyword evidence="3 9" id="KW-1133">Transmembrane helix</keyword>
<evidence type="ECO:0000256" key="4">
    <source>
        <dbReference type="ARBA" id="ARBA00023136"/>
    </source>
</evidence>
<comment type="subcellular location">
    <subcellularLocation>
        <location evidence="1">Membrane</location>
        <topology evidence="1">Multi-pass membrane protein</topology>
    </subcellularLocation>
</comment>
<evidence type="ECO:0000259" key="10">
    <source>
        <dbReference type="PROSITE" id="PS50111"/>
    </source>
</evidence>
<dbReference type="GO" id="GO:0007165">
    <property type="term" value="P:signal transduction"/>
    <property type="evidence" value="ECO:0007669"/>
    <property type="project" value="UniProtKB-KW"/>
</dbReference>
<dbReference type="Gene3D" id="1.10.287.950">
    <property type="entry name" value="Methyl-accepting chemotaxis protein"/>
    <property type="match status" value="1"/>
</dbReference>
<dbReference type="PANTHER" id="PTHR32089">
    <property type="entry name" value="METHYL-ACCEPTING CHEMOTAXIS PROTEIN MCPB"/>
    <property type="match status" value="1"/>
</dbReference>
<accession>A0A7R6P8E5</accession>
<dbReference type="InterPro" id="IPR003660">
    <property type="entry name" value="HAMP_dom"/>
</dbReference>
<organism evidence="12 13">
    <name type="scientific">Neptunomonas japonica JAMM 1380</name>
    <dbReference type="NCBI Taxonomy" id="1441457"/>
    <lineage>
        <taxon>Bacteria</taxon>
        <taxon>Pseudomonadati</taxon>
        <taxon>Pseudomonadota</taxon>
        <taxon>Gammaproteobacteria</taxon>
        <taxon>Oceanospirillales</taxon>
        <taxon>Oceanospirillaceae</taxon>
        <taxon>Neptunomonas</taxon>
    </lineage>
</organism>
<evidence type="ECO:0000256" key="2">
    <source>
        <dbReference type="ARBA" id="ARBA00022692"/>
    </source>
</evidence>
<name>A0A7R6P8E5_9GAMM</name>
<evidence type="ECO:0000259" key="11">
    <source>
        <dbReference type="PROSITE" id="PS50885"/>
    </source>
</evidence>
<reference evidence="12 13" key="1">
    <citation type="journal article" date="2008" name="Int. J. Syst. Evol. Microbiol.">
        <title>Neptunomonas japonica sp. nov., an Osedax japonicus symbiont-like bacterium isolated from sediment adjacent to sperm whale carcasses off Kagoshima, Japan.</title>
        <authorList>
            <person name="Miyazaki M."/>
            <person name="Nogi Y."/>
            <person name="Fujiwara Y."/>
            <person name="Kawato M."/>
            <person name="Kubokawa K."/>
            <person name="Horikoshi K."/>
        </authorList>
    </citation>
    <scope>NUCLEOTIDE SEQUENCE [LARGE SCALE GENOMIC DNA]</scope>
    <source>
        <strain evidence="12 13">JAMM 1380</strain>
    </source>
</reference>
<dbReference type="SMART" id="SM00304">
    <property type="entry name" value="HAMP"/>
    <property type="match status" value="1"/>
</dbReference>
<feature type="coiled-coil region" evidence="8">
    <location>
        <begin position="531"/>
        <end position="561"/>
    </location>
</feature>
<dbReference type="Pfam" id="PF00015">
    <property type="entry name" value="MCPsignal"/>
    <property type="match status" value="1"/>
</dbReference>
<evidence type="ECO:0000256" key="9">
    <source>
        <dbReference type="SAM" id="Phobius"/>
    </source>
</evidence>
<dbReference type="SUPFAM" id="SSF58104">
    <property type="entry name" value="Methyl-accepting chemotaxis protein (MCP) signaling domain"/>
    <property type="match status" value="1"/>
</dbReference>
<feature type="transmembrane region" description="Helical" evidence="9">
    <location>
        <begin position="12"/>
        <end position="35"/>
    </location>
</feature>
<evidence type="ECO:0000256" key="3">
    <source>
        <dbReference type="ARBA" id="ARBA00022989"/>
    </source>
</evidence>
<evidence type="ECO:0000256" key="7">
    <source>
        <dbReference type="PROSITE-ProRule" id="PRU00284"/>
    </source>
</evidence>
<dbReference type="PROSITE" id="PS50885">
    <property type="entry name" value="HAMP"/>
    <property type="match status" value="1"/>
</dbReference>
<keyword evidence="2 9" id="KW-0812">Transmembrane</keyword>
<evidence type="ECO:0000313" key="13">
    <source>
        <dbReference type="Proteomes" id="UP000595332"/>
    </source>
</evidence>
<dbReference type="InterPro" id="IPR004089">
    <property type="entry name" value="MCPsignal_dom"/>
</dbReference>
<feature type="transmembrane region" description="Helical" evidence="9">
    <location>
        <begin position="274"/>
        <end position="296"/>
    </location>
</feature>
<protein>
    <submittedName>
        <fullName evidence="12">Methyl-accepting chemotaxis protein</fullName>
    </submittedName>
</protein>
<dbReference type="AlphaFoldDB" id="A0A7R6P8E5"/>
<evidence type="ECO:0000256" key="5">
    <source>
        <dbReference type="ARBA" id="ARBA00023224"/>
    </source>
</evidence>
<keyword evidence="13" id="KW-1185">Reference proteome</keyword>
<keyword evidence="4 9" id="KW-0472">Membrane</keyword>